<dbReference type="AlphaFoldDB" id="A0AA39TLU9"/>
<keyword evidence="3" id="KW-1185">Reference proteome</keyword>
<accession>A0AA39TLU9</accession>
<proteinExistence type="predicted"/>
<evidence type="ECO:0000313" key="2">
    <source>
        <dbReference type="EMBL" id="KAK0494336.1"/>
    </source>
</evidence>
<keyword evidence="1" id="KW-0812">Transmembrane</keyword>
<evidence type="ECO:0000256" key="1">
    <source>
        <dbReference type="SAM" id="Phobius"/>
    </source>
</evidence>
<dbReference type="Proteomes" id="UP001175228">
    <property type="component" value="Unassembled WGS sequence"/>
</dbReference>
<reference evidence="2" key="1">
    <citation type="submission" date="2023-06" db="EMBL/GenBank/DDBJ databases">
        <authorList>
            <consortium name="Lawrence Berkeley National Laboratory"/>
            <person name="Ahrendt S."/>
            <person name="Sahu N."/>
            <person name="Indic B."/>
            <person name="Wong-Bajracharya J."/>
            <person name="Merenyi Z."/>
            <person name="Ke H.-M."/>
            <person name="Monk M."/>
            <person name="Kocsube S."/>
            <person name="Drula E."/>
            <person name="Lipzen A."/>
            <person name="Balint B."/>
            <person name="Henrissat B."/>
            <person name="Andreopoulos B."/>
            <person name="Martin F.M."/>
            <person name="Harder C.B."/>
            <person name="Rigling D."/>
            <person name="Ford K.L."/>
            <person name="Foster G.D."/>
            <person name="Pangilinan J."/>
            <person name="Papanicolaou A."/>
            <person name="Barry K."/>
            <person name="LaButti K."/>
            <person name="Viragh M."/>
            <person name="Koriabine M."/>
            <person name="Yan M."/>
            <person name="Riley R."/>
            <person name="Champramary S."/>
            <person name="Plett K.L."/>
            <person name="Tsai I.J."/>
            <person name="Slot J."/>
            <person name="Sipos G."/>
            <person name="Plett J."/>
            <person name="Nagy L.G."/>
            <person name="Grigoriev I.V."/>
        </authorList>
    </citation>
    <scope>NUCLEOTIDE SEQUENCE</scope>
    <source>
        <strain evidence="2">HWK02</strain>
    </source>
</reference>
<organism evidence="2 3">
    <name type="scientific">Armillaria luteobubalina</name>
    <dbReference type="NCBI Taxonomy" id="153913"/>
    <lineage>
        <taxon>Eukaryota</taxon>
        <taxon>Fungi</taxon>
        <taxon>Dikarya</taxon>
        <taxon>Basidiomycota</taxon>
        <taxon>Agaricomycotina</taxon>
        <taxon>Agaricomycetes</taxon>
        <taxon>Agaricomycetidae</taxon>
        <taxon>Agaricales</taxon>
        <taxon>Marasmiineae</taxon>
        <taxon>Physalacriaceae</taxon>
        <taxon>Armillaria</taxon>
    </lineage>
</organism>
<comment type="caution">
    <text evidence="2">The sequence shown here is derived from an EMBL/GenBank/DDBJ whole genome shotgun (WGS) entry which is preliminary data.</text>
</comment>
<name>A0AA39TLU9_9AGAR</name>
<protein>
    <submittedName>
        <fullName evidence="2">Uncharacterized protein</fullName>
    </submittedName>
</protein>
<keyword evidence="1" id="KW-0472">Membrane</keyword>
<dbReference type="EMBL" id="JAUEPU010000021">
    <property type="protein sequence ID" value="KAK0494336.1"/>
    <property type="molecule type" value="Genomic_DNA"/>
</dbReference>
<gene>
    <name evidence="2" type="ORF">EDD18DRAFT_1107361</name>
</gene>
<sequence>MTGSFFWRRSADIQSFIVFARHFSSEGASRGRDEICKYPVFRVINLRSCGWHRSLKYPDEHYMIRGYDHAGWMVVTLEMKAGNAGRWFEYGPRQWRRWLHNARNGHPLASKHFFRHREHVEAWGIWDCVSCPSAALNILTLRSQWISIAIEVPVKDLFVGYMIAQPCKPEMTRHQQTEDRFKWVIIMIIYMFILPTYTGWIYYYIQKYSLLY</sequence>
<evidence type="ECO:0000313" key="3">
    <source>
        <dbReference type="Proteomes" id="UP001175228"/>
    </source>
</evidence>
<feature type="transmembrane region" description="Helical" evidence="1">
    <location>
        <begin position="183"/>
        <end position="205"/>
    </location>
</feature>
<keyword evidence="1" id="KW-1133">Transmembrane helix</keyword>